<dbReference type="OrthoDB" id="3103990at2759"/>
<dbReference type="Proteomes" id="UP000219338">
    <property type="component" value="Unassembled WGS sequence"/>
</dbReference>
<accession>A0A284RI30</accession>
<feature type="compositionally biased region" description="Basic and acidic residues" evidence="1">
    <location>
        <begin position="175"/>
        <end position="194"/>
    </location>
</feature>
<feature type="region of interest" description="Disordered" evidence="1">
    <location>
        <begin position="136"/>
        <end position="213"/>
    </location>
</feature>
<dbReference type="AlphaFoldDB" id="A0A284RI30"/>
<evidence type="ECO:0000256" key="1">
    <source>
        <dbReference type="SAM" id="MobiDB-lite"/>
    </source>
</evidence>
<evidence type="ECO:0000313" key="3">
    <source>
        <dbReference type="Proteomes" id="UP000219338"/>
    </source>
</evidence>
<name>A0A284RI30_ARMOS</name>
<proteinExistence type="predicted"/>
<dbReference type="STRING" id="47428.A0A284RI30"/>
<reference evidence="3" key="1">
    <citation type="journal article" date="2017" name="Nat. Ecol. Evol.">
        <title>Genome expansion and lineage-specific genetic innovations in the forest pathogenic fungi Armillaria.</title>
        <authorList>
            <person name="Sipos G."/>
            <person name="Prasanna A.N."/>
            <person name="Walter M.C."/>
            <person name="O'Connor E."/>
            <person name="Balint B."/>
            <person name="Krizsan K."/>
            <person name="Kiss B."/>
            <person name="Hess J."/>
            <person name="Varga T."/>
            <person name="Slot J."/>
            <person name="Riley R."/>
            <person name="Boka B."/>
            <person name="Rigling D."/>
            <person name="Barry K."/>
            <person name="Lee J."/>
            <person name="Mihaltcheva S."/>
            <person name="LaButti K."/>
            <person name="Lipzen A."/>
            <person name="Waldron R."/>
            <person name="Moloney N.M."/>
            <person name="Sperisen C."/>
            <person name="Kredics L."/>
            <person name="Vagvoelgyi C."/>
            <person name="Patrignani A."/>
            <person name="Fitzpatrick D."/>
            <person name="Nagy I."/>
            <person name="Doyle S."/>
            <person name="Anderson J.B."/>
            <person name="Grigoriev I.V."/>
            <person name="Gueldener U."/>
            <person name="Muensterkoetter M."/>
            <person name="Nagy L.G."/>
        </authorList>
    </citation>
    <scope>NUCLEOTIDE SEQUENCE [LARGE SCALE GENOMIC DNA]</scope>
    <source>
        <strain evidence="3">C18/9</strain>
    </source>
</reference>
<evidence type="ECO:0000313" key="2">
    <source>
        <dbReference type="EMBL" id="SJL08414.1"/>
    </source>
</evidence>
<feature type="compositionally biased region" description="Acidic residues" evidence="1">
    <location>
        <begin position="53"/>
        <end position="64"/>
    </location>
</feature>
<keyword evidence="3" id="KW-1185">Reference proteome</keyword>
<feature type="compositionally biased region" description="Low complexity" evidence="1">
    <location>
        <begin position="14"/>
        <end position="26"/>
    </location>
</feature>
<organism evidence="2 3">
    <name type="scientific">Armillaria ostoyae</name>
    <name type="common">Armillaria root rot fungus</name>
    <dbReference type="NCBI Taxonomy" id="47428"/>
    <lineage>
        <taxon>Eukaryota</taxon>
        <taxon>Fungi</taxon>
        <taxon>Dikarya</taxon>
        <taxon>Basidiomycota</taxon>
        <taxon>Agaricomycotina</taxon>
        <taxon>Agaricomycetes</taxon>
        <taxon>Agaricomycetidae</taxon>
        <taxon>Agaricales</taxon>
        <taxon>Marasmiineae</taxon>
        <taxon>Physalacriaceae</taxon>
        <taxon>Armillaria</taxon>
    </lineage>
</organism>
<sequence>MPLTKSSKKSNAPSHSASSQGGSRSIESTEHASSLEETLGSLSIRGWPSEHMQDEDEMTPDEQASEYTRIWNSRCTDLTTEVAWRLSKIGQAWKQADPVEQVDIVSHSAAEQATNIFNELYPHYTLTMPAPYQSRYHQSPLLRSPPPMPTSQAKPFSLLRSHPYKGKGQVPDAPPNDRSEEEKEPKPSGSKDKGMGGFKYNFDRPLKGSPPLD</sequence>
<protein>
    <submittedName>
        <fullName evidence="2">Uncharacterized protein</fullName>
    </submittedName>
</protein>
<dbReference type="EMBL" id="FUEG01000009">
    <property type="protein sequence ID" value="SJL08414.1"/>
    <property type="molecule type" value="Genomic_DNA"/>
</dbReference>
<gene>
    <name evidence="2" type="ORF">ARMOST_11777</name>
</gene>
<feature type="region of interest" description="Disordered" evidence="1">
    <location>
        <begin position="1"/>
        <end position="65"/>
    </location>
</feature>